<dbReference type="Gene3D" id="1.10.10.10">
    <property type="entry name" value="Winged helix-like DNA-binding domain superfamily/Winged helix DNA-binding domain"/>
    <property type="match status" value="1"/>
</dbReference>
<evidence type="ECO:0000313" key="1">
    <source>
        <dbReference type="EMBL" id="AUD06985.1"/>
    </source>
</evidence>
<dbReference type="InterPro" id="IPR036388">
    <property type="entry name" value="WH-like_DNA-bd_sf"/>
</dbReference>
<dbReference type="KEGG" id="spir:CWM47_37280"/>
<dbReference type="Pfam" id="PF13384">
    <property type="entry name" value="HTH_23"/>
    <property type="match status" value="1"/>
</dbReference>
<dbReference type="InterPro" id="IPR009057">
    <property type="entry name" value="Homeodomain-like_sf"/>
</dbReference>
<dbReference type="Proteomes" id="UP000232883">
    <property type="component" value="Chromosome"/>
</dbReference>
<evidence type="ECO:0000313" key="2">
    <source>
        <dbReference type="Proteomes" id="UP000232883"/>
    </source>
</evidence>
<keyword evidence="2" id="KW-1185">Reference proteome</keyword>
<dbReference type="SUPFAM" id="SSF46689">
    <property type="entry name" value="Homeodomain-like"/>
    <property type="match status" value="1"/>
</dbReference>
<organism evidence="1 2">
    <name type="scientific">Spirosoma pollinicola</name>
    <dbReference type="NCBI Taxonomy" id="2057025"/>
    <lineage>
        <taxon>Bacteria</taxon>
        <taxon>Pseudomonadati</taxon>
        <taxon>Bacteroidota</taxon>
        <taxon>Cytophagia</taxon>
        <taxon>Cytophagales</taxon>
        <taxon>Cytophagaceae</taxon>
        <taxon>Spirosoma</taxon>
    </lineage>
</organism>
<gene>
    <name evidence="1" type="ORF">CWM47_37280</name>
</gene>
<protein>
    <submittedName>
        <fullName evidence="1">Uncharacterized protein</fullName>
    </submittedName>
</protein>
<dbReference type="AlphaFoldDB" id="A0A2K8ZAW1"/>
<proteinExistence type="predicted"/>
<sequence length="93" mass="10480">MSDTEKLTLQEAIKNHPKYEFRRACQALLWSHKGFSAKEVAGHTEVSQHSVGKWLSAWQELGLVGLMRQKGQGRKPILNLTNSLHQQALSRAS</sequence>
<reference evidence="1 2" key="1">
    <citation type="submission" date="2017-11" db="EMBL/GenBank/DDBJ databases">
        <title>Taxonomic description and genome sequences of Spirosoma HA7 sp. nov., isolated from pollen microhabitat of Corylus avellana.</title>
        <authorList>
            <person name="Ambika Manirajan B."/>
            <person name="Suarez C."/>
            <person name="Ratering S."/>
            <person name="Geissler-Plaum R."/>
            <person name="Cardinale M."/>
            <person name="Sylvia S."/>
        </authorList>
    </citation>
    <scope>NUCLEOTIDE SEQUENCE [LARGE SCALE GENOMIC DNA]</scope>
    <source>
        <strain evidence="1 2">HA7</strain>
    </source>
</reference>
<name>A0A2K8ZAW1_9BACT</name>
<dbReference type="OrthoDB" id="960257at2"/>
<dbReference type="RefSeq" id="WP_100993510.1">
    <property type="nucleotide sequence ID" value="NZ_CP025096.1"/>
</dbReference>
<accession>A0A2K8ZAW1</accession>
<dbReference type="EMBL" id="CP025096">
    <property type="protein sequence ID" value="AUD06985.1"/>
    <property type="molecule type" value="Genomic_DNA"/>
</dbReference>